<comment type="caution">
    <text evidence="2">The sequence shown here is derived from an EMBL/GenBank/DDBJ whole genome shotgun (WGS) entry which is preliminary data.</text>
</comment>
<sequence>MQSPYARRHQSGLSLVELMMVLAIGLLMAAVGTALTGAWVDQAAVRQSEAQLRQAVAELKALALRNAEGRPMGEAAAVLLNQPGQLCVLSGQPAQASCENARLQAQPSATVRLAGADRACLAMDSSGRLIDTQIGNTACGNELSYRVQRNKESLDGSLD</sequence>
<proteinExistence type="predicted"/>
<dbReference type="AlphaFoldDB" id="A0A4R6NBH5"/>
<evidence type="ECO:0000313" key="2">
    <source>
        <dbReference type="EMBL" id="TDP11994.1"/>
    </source>
</evidence>
<dbReference type="Pfam" id="PF07963">
    <property type="entry name" value="N_methyl"/>
    <property type="match status" value="1"/>
</dbReference>
<dbReference type="OrthoDB" id="6880381at2"/>
<keyword evidence="1" id="KW-0472">Membrane</keyword>
<dbReference type="SUPFAM" id="SSF54523">
    <property type="entry name" value="Pili subunits"/>
    <property type="match status" value="1"/>
</dbReference>
<keyword evidence="1" id="KW-0812">Transmembrane</keyword>
<organism evidence="2 3">
    <name type="scientific">Roseateles asaccharophilus</name>
    <dbReference type="NCBI Taxonomy" id="582607"/>
    <lineage>
        <taxon>Bacteria</taxon>
        <taxon>Pseudomonadati</taxon>
        <taxon>Pseudomonadota</taxon>
        <taxon>Betaproteobacteria</taxon>
        <taxon>Burkholderiales</taxon>
        <taxon>Sphaerotilaceae</taxon>
        <taxon>Roseateles</taxon>
    </lineage>
</organism>
<feature type="transmembrane region" description="Helical" evidence="1">
    <location>
        <begin position="12"/>
        <end position="40"/>
    </location>
</feature>
<name>A0A4R6NBH5_9BURK</name>
<keyword evidence="1" id="KW-1133">Transmembrane helix</keyword>
<dbReference type="RefSeq" id="WP_133602752.1">
    <property type="nucleotide sequence ID" value="NZ_JAUFPJ010000002.1"/>
</dbReference>
<dbReference type="InterPro" id="IPR012902">
    <property type="entry name" value="N_methyl_site"/>
</dbReference>
<dbReference type="EMBL" id="SNXE01000002">
    <property type="protein sequence ID" value="TDP11994.1"/>
    <property type="molecule type" value="Genomic_DNA"/>
</dbReference>
<dbReference type="InterPro" id="IPR045584">
    <property type="entry name" value="Pilin-like"/>
</dbReference>
<evidence type="ECO:0000313" key="3">
    <source>
        <dbReference type="Proteomes" id="UP000295357"/>
    </source>
</evidence>
<protein>
    <submittedName>
        <fullName evidence="2">Prepilin-type N-terminal cleavage/methylation domain-containing protein</fullName>
    </submittedName>
</protein>
<keyword evidence="3" id="KW-1185">Reference proteome</keyword>
<reference evidence="2 3" key="1">
    <citation type="submission" date="2019-03" db="EMBL/GenBank/DDBJ databases">
        <title>Genomic Encyclopedia of Type Strains, Phase IV (KMG-IV): sequencing the most valuable type-strain genomes for metagenomic binning, comparative biology and taxonomic classification.</title>
        <authorList>
            <person name="Goeker M."/>
        </authorList>
    </citation>
    <scope>NUCLEOTIDE SEQUENCE [LARGE SCALE GENOMIC DNA]</scope>
    <source>
        <strain evidence="2 3">DSM 25082</strain>
    </source>
</reference>
<dbReference type="PROSITE" id="PS00409">
    <property type="entry name" value="PROKAR_NTER_METHYL"/>
    <property type="match status" value="1"/>
</dbReference>
<evidence type="ECO:0000256" key="1">
    <source>
        <dbReference type="SAM" id="Phobius"/>
    </source>
</evidence>
<dbReference type="NCBIfam" id="TIGR02532">
    <property type="entry name" value="IV_pilin_GFxxxE"/>
    <property type="match status" value="1"/>
</dbReference>
<dbReference type="Proteomes" id="UP000295357">
    <property type="component" value="Unassembled WGS sequence"/>
</dbReference>
<gene>
    <name evidence="2" type="ORF">DFR39_102382</name>
</gene>
<accession>A0A4R6NBH5</accession>